<dbReference type="AlphaFoldDB" id="O16600"/>
<dbReference type="FunCoup" id="O16600">
    <property type="interactions" value="12"/>
</dbReference>
<dbReference type="PIR" id="T31984">
    <property type="entry name" value="T31984"/>
</dbReference>
<dbReference type="InterPro" id="IPR019429">
    <property type="entry name" value="7TM_GPCR_serpentine_rcpt_Sri"/>
</dbReference>
<evidence type="ECO:0000313" key="3">
    <source>
        <dbReference type="Proteomes" id="UP000001940"/>
    </source>
</evidence>
<dbReference type="GeneID" id="191911"/>
<sequence length="330" mass="37929">MIDFSTPFWLMLYYYLIGSTSLILNLFTIFLVIFKSDKIDNFRYYLLVFQISCTITDIHTTLLLQPFPLPPMIAGHYKGLITFYLSVNAYHHVAFGISSTVFQIEALVYCFYTKHQSISIFMNCRRWPKIFCYSMISVASVIPFFIFYALCRAGMSREEQLVYVGRSYPEYLLQFSNLTNIAIYDISIWILIVCAISAFGGVSCILLFSYITIDLFLLLKSMQKSLSPSNYDRHRSAVYSLLAQFATSSLILAPPFVYMVVTINQVDFGQFLVEIILAVFASRSVVNAVVLITTTPPYRKFVVRSIFRKKMEPRKESILVSMVHRSVKVG</sequence>
<dbReference type="STRING" id="6239.D2062.2.1"/>
<dbReference type="SUPFAM" id="SSF81321">
    <property type="entry name" value="Family A G protein-coupled receptor-like"/>
    <property type="match status" value="1"/>
</dbReference>
<evidence type="ECO:0000313" key="4">
    <source>
        <dbReference type="WormBase" id="D2062.2"/>
    </source>
</evidence>
<dbReference type="OrthoDB" id="5814011at2759"/>
<dbReference type="RefSeq" id="NP_494311.2">
    <property type="nucleotide sequence ID" value="NM_061910.2"/>
</dbReference>
<gene>
    <name evidence="2 4" type="primary">sri-37</name>
    <name evidence="2" type="ORF">CELE_D2062.2</name>
    <name evidence="4" type="ORF">D2062.2</name>
</gene>
<dbReference type="KEGG" id="cel:CELE_D2062.2"/>
<keyword evidence="1" id="KW-0472">Membrane</keyword>
<keyword evidence="1" id="KW-0812">Transmembrane</keyword>
<accession>O16600</accession>
<evidence type="ECO:0000313" key="2">
    <source>
        <dbReference type="EMBL" id="CCD68436.1"/>
    </source>
</evidence>
<feature type="transmembrane region" description="Helical" evidence="1">
    <location>
        <begin position="130"/>
        <end position="150"/>
    </location>
</feature>
<organism evidence="2 3">
    <name type="scientific">Caenorhabditis elegans</name>
    <dbReference type="NCBI Taxonomy" id="6239"/>
    <lineage>
        <taxon>Eukaryota</taxon>
        <taxon>Metazoa</taxon>
        <taxon>Ecdysozoa</taxon>
        <taxon>Nematoda</taxon>
        <taxon>Chromadorea</taxon>
        <taxon>Rhabditida</taxon>
        <taxon>Rhabditina</taxon>
        <taxon>Rhabditomorpha</taxon>
        <taxon>Rhabditoidea</taxon>
        <taxon>Rhabditidae</taxon>
        <taxon>Peloderinae</taxon>
        <taxon>Caenorhabditis</taxon>
    </lineage>
</organism>
<dbReference type="Gene3D" id="1.20.1070.10">
    <property type="entry name" value="Rhodopsin 7-helix transmembrane proteins"/>
    <property type="match status" value="1"/>
</dbReference>
<keyword evidence="3" id="KW-1185">Reference proteome</keyword>
<dbReference type="PANTHER" id="PTHR45830">
    <property type="entry name" value="SERPENTINE RECEPTOR, CLASS I"/>
    <property type="match status" value="1"/>
</dbReference>
<dbReference type="Proteomes" id="UP000001940">
    <property type="component" value="Chromosome II"/>
</dbReference>
<dbReference type="CTD" id="191911"/>
<keyword evidence="2" id="KW-0675">Receptor</keyword>
<dbReference type="InParanoid" id="O16600"/>
<dbReference type="UCSC" id="D2062.2">
    <property type="organism name" value="c. elegans"/>
</dbReference>
<feature type="transmembrane region" description="Helical" evidence="1">
    <location>
        <begin position="271"/>
        <end position="292"/>
    </location>
</feature>
<keyword evidence="1" id="KW-1133">Transmembrane helix</keyword>
<evidence type="ECO:0000256" key="1">
    <source>
        <dbReference type="SAM" id="Phobius"/>
    </source>
</evidence>
<feature type="transmembrane region" description="Helical" evidence="1">
    <location>
        <begin position="46"/>
        <end position="69"/>
    </location>
</feature>
<dbReference type="PhylomeDB" id="O16600"/>
<feature type="transmembrane region" description="Helical" evidence="1">
    <location>
        <begin position="89"/>
        <end position="109"/>
    </location>
</feature>
<proteinExistence type="predicted"/>
<feature type="transmembrane region" description="Helical" evidence="1">
    <location>
        <begin position="186"/>
        <end position="217"/>
    </location>
</feature>
<dbReference type="HOGENOM" id="CLU_067919_1_0_1"/>
<protein>
    <submittedName>
        <fullName evidence="2">Serpentine Receptor, class D (Delta)</fullName>
    </submittedName>
</protein>
<dbReference type="OMA" id="SAYNYKR"/>
<dbReference type="PANTHER" id="PTHR45830:SF5">
    <property type="entry name" value="SERPENTINE RECEPTOR, CLASS D (DELTA)"/>
    <property type="match status" value="1"/>
</dbReference>
<feature type="transmembrane region" description="Helical" evidence="1">
    <location>
        <begin position="238"/>
        <end position="259"/>
    </location>
</feature>
<dbReference type="eggNOG" id="ENOG502R1DP">
    <property type="taxonomic scope" value="Eukaryota"/>
</dbReference>
<dbReference type="EMBL" id="BX284602">
    <property type="protein sequence ID" value="CCD68436.1"/>
    <property type="molecule type" value="Genomic_DNA"/>
</dbReference>
<dbReference type="Pfam" id="PF10327">
    <property type="entry name" value="7TM_GPCR_Sri"/>
    <property type="match status" value="1"/>
</dbReference>
<dbReference type="PaxDb" id="6239-D2062.2"/>
<reference evidence="2 3" key="1">
    <citation type="journal article" date="1998" name="Science">
        <title>Genome sequence of the nematode C. elegans: a platform for investigating biology.</title>
        <authorList>
            <consortium name="The C. elegans sequencing consortium"/>
            <person name="Sulson J.E."/>
            <person name="Waterston R."/>
        </authorList>
    </citation>
    <scope>NUCLEOTIDE SEQUENCE [LARGE SCALE GENOMIC DNA]</scope>
    <source>
        <strain evidence="2 3">Bristol N2</strain>
    </source>
</reference>
<dbReference type="AGR" id="WB:WBGene00005549"/>
<feature type="transmembrane region" description="Helical" evidence="1">
    <location>
        <begin position="12"/>
        <end position="34"/>
    </location>
</feature>
<dbReference type="WormBase" id="D2062.2">
    <property type="protein sequence ID" value="CE33607"/>
    <property type="gene ID" value="WBGene00005549"/>
    <property type="gene designation" value="sri-37"/>
</dbReference>
<name>O16600_CAEEL</name>